<dbReference type="KEGG" id="gtt:GUITHDRAFT_119208"/>
<reference evidence="3 5" key="1">
    <citation type="journal article" date="2012" name="Nature">
        <title>Algal genomes reveal evolutionary mosaicism and the fate of nucleomorphs.</title>
        <authorList>
            <consortium name="DOE Joint Genome Institute"/>
            <person name="Curtis B.A."/>
            <person name="Tanifuji G."/>
            <person name="Burki F."/>
            <person name="Gruber A."/>
            <person name="Irimia M."/>
            <person name="Maruyama S."/>
            <person name="Arias M.C."/>
            <person name="Ball S.G."/>
            <person name="Gile G.H."/>
            <person name="Hirakawa Y."/>
            <person name="Hopkins J.F."/>
            <person name="Kuo A."/>
            <person name="Rensing S.A."/>
            <person name="Schmutz J."/>
            <person name="Symeonidi A."/>
            <person name="Elias M."/>
            <person name="Eveleigh R.J."/>
            <person name="Herman E.K."/>
            <person name="Klute M.J."/>
            <person name="Nakayama T."/>
            <person name="Obornik M."/>
            <person name="Reyes-Prieto A."/>
            <person name="Armbrust E.V."/>
            <person name="Aves S.J."/>
            <person name="Beiko R.G."/>
            <person name="Coutinho P."/>
            <person name="Dacks J.B."/>
            <person name="Durnford D.G."/>
            <person name="Fast N.M."/>
            <person name="Green B.R."/>
            <person name="Grisdale C.J."/>
            <person name="Hempel F."/>
            <person name="Henrissat B."/>
            <person name="Hoppner M.P."/>
            <person name="Ishida K."/>
            <person name="Kim E."/>
            <person name="Koreny L."/>
            <person name="Kroth P.G."/>
            <person name="Liu Y."/>
            <person name="Malik S.B."/>
            <person name="Maier U.G."/>
            <person name="McRose D."/>
            <person name="Mock T."/>
            <person name="Neilson J.A."/>
            <person name="Onodera N.T."/>
            <person name="Poole A.M."/>
            <person name="Pritham E.J."/>
            <person name="Richards T.A."/>
            <person name="Rocap G."/>
            <person name="Roy S.W."/>
            <person name="Sarai C."/>
            <person name="Schaack S."/>
            <person name="Shirato S."/>
            <person name="Slamovits C.H."/>
            <person name="Spencer D.F."/>
            <person name="Suzuki S."/>
            <person name="Worden A.Z."/>
            <person name="Zauner S."/>
            <person name="Barry K."/>
            <person name="Bell C."/>
            <person name="Bharti A.K."/>
            <person name="Crow J.A."/>
            <person name="Grimwood J."/>
            <person name="Kramer R."/>
            <person name="Lindquist E."/>
            <person name="Lucas S."/>
            <person name="Salamov A."/>
            <person name="McFadden G.I."/>
            <person name="Lane C.E."/>
            <person name="Keeling P.J."/>
            <person name="Gray M.W."/>
            <person name="Grigoriev I.V."/>
            <person name="Archibald J.M."/>
        </authorList>
    </citation>
    <scope>NUCLEOTIDE SEQUENCE</scope>
    <source>
        <strain evidence="3 5">CCMP2712</strain>
    </source>
</reference>
<evidence type="ECO:0000313" key="3">
    <source>
        <dbReference type="EMBL" id="EKX34662.1"/>
    </source>
</evidence>
<reference evidence="5" key="2">
    <citation type="submission" date="2012-11" db="EMBL/GenBank/DDBJ databases">
        <authorList>
            <person name="Kuo A."/>
            <person name="Curtis B.A."/>
            <person name="Tanifuji G."/>
            <person name="Burki F."/>
            <person name="Gruber A."/>
            <person name="Irimia M."/>
            <person name="Maruyama S."/>
            <person name="Arias M.C."/>
            <person name="Ball S.G."/>
            <person name="Gile G.H."/>
            <person name="Hirakawa Y."/>
            <person name="Hopkins J.F."/>
            <person name="Rensing S.A."/>
            <person name="Schmutz J."/>
            <person name="Symeonidi A."/>
            <person name="Elias M."/>
            <person name="Eveleigh R.J."/>
            <person name="Herman E.K."/>
            <person name="Klute M.J."/>
            <person name="Nakayama T."/>
            <person name="Obornik M."/>
            <person name="Reyes-Prieto A."/>
            <person name="Armbrust E.V."/>
            <person name="Aves S.J."/>
            <person name="Beiko R.G."/>
            <person name="Coutinho P."/>
            <person name="Dacks J.B."/>
            <person name="Durnford D.G."/>
            <person name="Fast N.M."/>
            <person name="Green B.R."/>
            <person name="Grisdale C."/>
            <person name="Hempe F."/>
            <person name="Henrissat B."/>
            <person name="Hoppner M.P."/>
            <person name="Ishida K.-I."/>
            <person name="Kim E."/>
            <person name="Koreny L."/>
            <person name="Kroth P.G."/>
            <person name="Liu Y."/>
            <person name="Malik S.-B."/>
            <person name="Maier U.G."/>
            <person name="McRose D."/>
            <person name="Mock T."/>
            <person name="Neilson J.A."/>
            <person name="Onodera N.T."/>
            <person name="Poole A.M."/>
            <person name="Pritham E.J."/>
            <person name="Richards T.A."/>
            <person name="Rocap G."/>
            <person name="Roy S.W."/>
            <person name="Sarai C."/>
            <person name="Schaack S."/>
            <person name="Shirato S."/>
            <person name="Slamovits C.H."/>
            <person name="Spencer D.F."/>
            <person name="Suzuki S."/>
            <person name="Worden A.Z."/>
            <person name="Zauner S."/>
            <person name="Barry K."/>
            <person name="Bell C."/>
            <person name="Bharti A.K."/>
            <person name="Crow J.A."/>
            <person name="Grimwood J."/>
            <person name="Kramer R."/>
            <person name="Lindquist E."/>
            <person name="Lucas S."/>
            <person name="Salamov A."/>
            <person name="McFadden G.I."/>
            <person name="Lane C.E."/>
            <person name="Keeling P.J."/>
            <person name="Gray M.W."/>
            <person name="Grigoriev I.V."/>
            <person name="Archibald J.M."/>
        </authorList>
    </citation>
    <scope>NUCLEOTIDE SEQUENCE</scope>
    <source>
        <strain evidence="5">CCMP2712</strain>
    </source>
</reference>
<evidence type="ECO:0000256" key="2">
    <source>
        <dbReference type="PIRNR" id="PIRNR037010"/>
    </source>
</evidence>
<dbReference type="PANTHER" id="PTHR20978:SF0">
    <property type="entry name" value="SPLICING FACTOR 3B SUBUNIT 5"/>
    <property type="match status" value="1"/>
</dbReference>
<protein>
    <recommendedName>
        <fullName evidence="2">Splicing factor subunit</fullName>
    </recommendedName>
</protein>
<dbReference type="Pfam" id="PF07189">
    <property type="entry name" value="SF3b10"/>
    <property type="match status" value="1"/>
</dbReference>
<dbReference type="GeneID" id="17291365"/>
<dbReference type="OrthoDB" id="274726at2759"/>
<dbReference type="RefSeq" id="XP_005821642.1">
    <property type="nucleotide sequence ID" value="XM_005821585.1"/>
</dbReference>
<dbReference type="InterPro" id="IPR017089">
    <property type="entry name" value="Splicing_factor_3B_subunit_5"/>
</dbReference>
<dbReference type="GO" id="GO:0000398">
    <property type="term" value="P:mRNA splicing, via spliceosome"/>
    <property type="evidence" value="ECO:0007669"/>
    <property type="project" value="UniProtKB-UniRule"/>
</dbReference>
<sequence length="86" mass="9874">MSSDAKSVYSQQEHLQMKYVGTGHADTSKWEWAVNQHRDTYAAYIGHYSLLAYNSVAENESIGRLKYQYLQKMLSPCGKPPKKEDD</sequence>
<dbReference type="OMA" id="YDRFNIH"/>
<evidence type="ECO:0000256" key="1">
    <source>
        <dbReference type="ARBA" id="ARBA00009568"/>
    </source>
</evidence>
<dbReference type="STRING" id="905079.L1IEZ6"/>
<name>L1IEZ6_GUITC</name>
<dbReference type="AlphaFoldDB" id="L1IEZ6"/>
<dbReference type="HOGENOM" id="CLU_138804_3_1_1"/>
<dbReference type="PANTHER" id="PTHR20978">
    <property type="entry name" value="SPLICING FACTOR 3B SUBUNIT 5"/>
    <property type="match status" value="1"/>
</dbReference>
<evidence type="ECO:0000313" key="4">
    <source>
        <dbReference type="EnsemblProtists" id="EKX34662"/>
    </source>
</evidence>
<dbReference type="GO" id="GO:0005686">
    <property type="term" value="C:U2 snRNP"/>
    <property type="evidence" value="ECO:0007669"/>
    <property type="project" value="TreeGrafter"/>
</dbReference>
<comment type="similarity">
    <text evidence="1 2">Belongs to the SF3B5 family.</text>
</comment>
<dbReference type="PaxDb" id="55529-EKX34662"/>
<dbReference type="GO" id="GO:0071011">
    <property type="term" value="C:precatalytic spliceosome"/>
    <property type="evidence" value="ECO:0007669"/>
    <property type="project" value="TreeGrafter"/>
</dbReference>
<dbReference type="EnsemblProtists" id="EKX34662">
    <property type="protein sequence ID" value="EKX34662"/>
    <property type="gene ID" value="GUITHDRAFT_119208"/>
</dbReference>
<dbReference type="Proteomes" id="UP000011087">
    <property type="component" value="Unassembled WGS sequence"/>
</dbReference>
<dbReference type="eggNOG" id="KOG3485">
    <property type="taxonomic scope" value="Eukaryota"/>
</dbReference>
<accession>L1IEZ6</accession>
<reference evidence="4" key="3">
    <citation type="submission" date="2016-03" db="UniProtKB">
        <authorList>
            <consortium name="EnsemblProtists"/>
        </authorList>
    </citation>
    <scope>IDENTIFICATION</scope>
</reference>
<dbReference type="InterPro" id="IPR009846">
    <property type="entry name" value="SF3b5/RDS3-10"/>
</dbReference>
<proteinExistence type="inferred from homology"/>
<dbReference type="PIRSF" id="PIRSF037010">
    <property type="entry name" value="Splicing_factor_3B_subunit_5"/>
    <property type="match status" value="1"/>
</dbReference>
<dbReference type="EMBL" id="JH993105">
    <property type="protein sequence ID" value="EKX34662.1"/>
    <property type="molecule type" value="Genomic_DNA"/>
</dbReference>
<keyword evidence="5" id="KW-1185">Reference proteome</keyword>
<organism evidence="3">
    <name type="scientific">Guillardia theta (strain CCMP2712)</name>
    <name type="common">Cryptophyte</name>
    <dbReference type="NCBI Taxonomy" id="905079"/>
    <lineage>
        <taxon>Eukaryota</taxon>
        <taxon>Cryptophyceae</taxon>
        <taxon>Pyrenomonadales</taxon>
        <taxon>Geminigeraceae</taxon>
        <taxon>Guillardia</taxon>
    </lineage>
</organism>
<evidence type="ECO:0000313" key="5">
    <source>
        <dbReference type="Proteomes" id="UP000011087"/>
    </source>
</evidence>
<gene>
    <name evidence="3" type="ORF">GUITHDRAFT_119208</name>
</gene>